<proteinExistence type="predicted"/>
<feature type="transmembrane region" description="Helical" evidence="1">
    <location>
        <begin position="144"/>
        <end position="162"/>
    </location>
</feature>
<keyword evidence="3" id="KW-1185">Reference proteome</keyword>
<name>A0A8J2LFN1_9HEXA</name>
<dbReference type="EMBL" id="CAJVCH010560479">
    <property type="protein sequence ID" value="CAG7831439.1"/>
    <property type="molecule type" value="Genomic_DNA"/>
</dbReference>
<dbReference type="OrthoDB" id="8298763at2759"/>
<evidence type="ECO:0000313" key="2">
    <source>
        <dbReference type="EMBL" id="CAG7831439.1"/>
    </source>
</evidence>
<keyword evidence="1" id="KW-1133">Transmembrane helix</keyword>
<organism evidence="2 3">
    <name type="scientific">Allacma fusca</name>
    <dbReference type="NCBI Taxonomy" id="39272"/>
    <lineage>
        <taxon>Eukaryota</taxon>
        <taxon>Metazoa</taxon>
        <taxon>Ecdysozoa</taxon>
        <taxon>Arthropoda</taxon>
        <taxon>Hexapoda</taxon>
        <taxon>Collembola</taxon>
        <taxon>Symphypleona</taxon>
        <taxon>Sminthuridae</taxon>
        <taxon>Allacma</taxon>
    </lineage>
</organism>
<keyword evidence="1" id="KW-0472">Membrane</keyword>
<reference evidence="2" key="1">
    <citation type="submission" date="2021-06" db="EMBL/GenBank/DDBJ databases">
        <authorList>
            <person name="Hodson N. C."/>
            <person name="Mongue J. A."/>
            <person name="Jaron S. K."/>
        </authorList>
    </citation>
    <scope>NUCLEOTIDE SEQUENCE</scope>
</reference>
<feature type="transmembrane region" description="Helical" evidence="1">
    <location>
        <begin position="182"/>
        <end position="209"/>
    </location>
</feature>
<evidence type="ECO:0000313" key="3">
    <source>
        <dbReference type="Proteomes" id="UP000708208"/>
    </source>
</evidence>
<feature type="transmembrane region" description="Helical" evidence="1">
    <location>
        <begin position="321"/>
        <end position="340"/>
    </location>
</feature>
<keyword evidence="1" id="KW-0812">Transmembrane</keyword>
<sequence>MEDSFIPSVNLFTLLRPILRINHIIGTCPCVKDGKAYTIKWYSRPAIHTLLVLTGLIVYFVSLLVQMYCIVRAEDDRVNKVTKTVAVSSWVYSTFTPIIIILFKFQKRFKYNGFFERIEEYREPLANIIDPINTVQLARRITSVYIGICISVCCIVISVAWNCPRSEGMVMYFYPGKEEPPLHWIIIGCIVQCYLVLAQYSASAIIEVICGIMTISMERAVVVLQNNLVKACEPHMTSLELEEKPTYENNMGLPSIDIDASVNHVLFQRSMKTTSLTIPYQSLSLGFREKNPIGAMVKSIKSFSCIVGMQNLISGTFGSQLALNTALHVFLTCCYFFLLLTNYNPTLASSDDSSLQKPNYYSYLILWNSTCILTRLLTVFMSFGNFHHASLGFTASLSEQFINNQLKDEDNSGIFVESEKRAKYIQLISTFLVSQQSNPCCISAGGYFVFSRSTLVAAFSIIITYVIFLVQVK</sequence>
<dbReference type="Proteomes" id="UP000708208">
    <property type="component" value="Unassembled WGS sequence"/>
</dbReference>
<protein>
    <recommendedName>
        <fullName evidence="4">Gustatory receptor</fullName>
    </recommendedName>
</protein>
<feature type="transmembrane region" description="Helical" evidence="1">
    <location>
        <begin position="455"/>
        <end position="472"/>
    </location>
</feature>
<evidence type="ECO:0008006" key="4">
    <source>
        <dbReference type="Google" id="ProtNLM"/>
    </source>
</evidence>
<comment type="caution">
    <text evidence="2">The sequence shown here is derived from an EMBL/GenBank/DDBJ whole genome shotgun (WGS) entry which is preliminary data.</text>
</comment>
<feature type="transmembrane region" description="Helical" evidence="1">
    <location>
        <begin position="85"/>
        <end position="103"/>
    </location>
</feature>
<accession>A0A8J2LFN1</accession>
<feature type="transmembrane region" description="Helical" evidence="1">
    <location>
        <begin position="50"/>
        <end position="73"/>
    </location>
</feature>
<feature type="transmembrane region" description="Helical" evidence="1">
    <location>
        <begin position="360"/>
        <end position="383"/>
    </location>
</feature>
<dbReference type="AlphaFoldDB" id="A0A8J2LFN1"/>
<gene>
    <name evidence="2" type="ORF">AFUS01_LOCUS41181</name>
</gene>
<evidence type="ECO:0000256" key="1">
    <source>
        <dbReference type="SAM" id="Phobius"/>
    </source>
</evidence>